<feature type="compositionally biased region" description="Basic residues" evidence="1">
    <location>
        <begin position="13"/>
        <end position="28"/>
    </location>
</feature>
<dbReference type="EMBL" id="GGEC01059461">
    <property type="protein sequence ID" value="MBX39945.1"/>
    <property type="molecule type" value="Transcribed_RNA"/>
</dbReference>
<feature type="region of interest" description="Disordered" evidence="1">
    <location>
        <begin position="1"/>
        <end position="28"/>
    </location>
</feature>
<sequence length="28" mass="3407">MWSRDQKSQTSMSRRKTQGKPEKLKKKK</sequence>
<organism evidence="2">
    <name type="scientific">Rhizophora mucronata</name>
    <name type="common">Asiatic mangrove</name>
    <dbReference type="NCBI Taxonomy" id="61149"/>
    <lineage>
        <taxon>Eukaryota</taxon>
        <taxon>Viridiplantae</taxon>
        <taxon>Streptophyta</taxon>
        <taxon>Embryophyta</taxon>
        <taxon>Tracheophyta</taxon>
        <taxon>Spermatophyta</taxon>
        <taxon>Magnoliopsida</taxon>
        <taxon>eudicotyledons</taxon>
        <taxon>Gunneridae</taxon>
        <taxon>Pentapetalae</taxon>
        <taxon>rosids</taxon>
        <taxon>fabids</taxon>
        <taxon>Malpighiales</taxon>
        <taxon>Rhizophoraceae</taxon>
        <taxon>Rhizophora</taxon>
    </lineage>
</organism>
<name>A0A2P2NBV2_RHIMU</name>
<dbReference type="AlphaFoldDB" id="A0A2P2NBV2"/>
<proteinExistence type="predicted"/>
<evidence type="ECO:0000256" key="1">
    <source>
        <dbReference type="SAM" id="MobiDB-lite"/>
    </source>
</evidence>
<accession>A0A2P2NBV2</accession>
<protein>
    <submittedName>
        <fullName evidence="2">Uncharacterized protein</fullName>
    </submittedName>
</protein>
<evidence type="ECO:0000313" key="2">
    <source>
        <dbReference type="EMBL" id="MBX39945.1"/>
    </source>
</evidence>
<reference evidence="2" key="1">
    <citation type="submission" date="2018-02" db="EMBL/GenBank/DDBJ databases">
        <title>Rhizophora mucronata_Transcriptome.</title>
        <authorList>
            <person name="Meera S.P."/>
            <person name="Sreeshan A."/>
            <person name="Augustine A."/>
        </authorList>
    </citation>
    <scope>NUCLEOTIDE SEQUENCE</scope>
    <source>
        <tissue evidence="2">Leaf</tissue>
    </source>
</reference>